<keyword evidence="1" id="KW-0472">Membrane</keyword>
<dbReference type="EMBL" id="JAAVJF010000001">
    <property type="protein sequence ID" value="NYR14783.1"/>
    <property type="molecule type" value="Genomic_DNA"/>
</dbReference>
<keyword evidence="3" id="KW-1185">Reference proteome</keyword>
<accession>A0A7L4P7T7</accession>
<feature type="transmembrane region" description="Helical" evidence="1">
    <location>
        <begin position="18"/>
        <end position="37"/>
    </location>
</feature>
<dbReference type="Proteomes" id="UP000554766">
    <property type="component" value="Unassembled WGS sequence"/>
</dbReference>
<name>A0A7L4P7T7_9CREN</name>
<dbReference type="GeneID" id="5054635"/>
<keyword evidence="1" id="KW-0812">Transmembrane</keyword>
<protein>
    <recommendedName>
        <fullName evidence="4">ABC transporter permease</fullName>
    </recommendedName>
</protein>
<sequence>MIKIGYLLYQSLLRTRSFVFWMVIFPVLLMVVFGGLYGGGAEEQKAPVYLHADGPLREVLEDVLNSTFDLRVVDRVGDSVAFVLNATARLRVPATLVVANGSAVAVYSTYNIWGVIVSSAVEGALYSAFYPDVRLPVNVTLKIIGGAATSLLAQGPLRTALVLTLVEAMGGGITGVLGALGSLVATGLNKRVAMFKISKTRLALAAVFGAFLSYKDFRSDNSCRRCISRSRTEAIRYVAVVDLLRLELHLLCRHCPVDYQRLSYEEGRVRSRNAPQCAPLLIVRLYYWVLHTHRGYA</sequence>
<evidence type="ECO:0000313" key="2">
    <source>
        <dbReference type="EMBL" id="NYR14783.1"/>
    </source>
</evidence>
<comment type="caution">
    <text evidence="2">The sequence shown here is derived from an EMBL/GenBank/DDBJ whole genome shotgun (WGS) entry which is preliminary data.</text>
</comment>
<keyword evidence="1" id="KW-1133">Transmembrane helix</keyword>
<proteinExistence type="predicted"/>
<evidence type="ECO:0000256" key="1">
    <source>
        <dbReference type="SAM" id="Phobius"/>
    </source>
</evidence>
<evidence type="ECO:0000313" key="3">
    <source>
        <dbReference type="Proteomes" id="UP000554766"/>
    </source>
</evidence>
<organism evidence="2 3">
    <name type="scientific">Pyrobaculum arsenaticum</name>
    <dbReference type="NCBI Taxonomy" id="121277"/>
    <lineage>
        <taxon>Archaea</taxon>
        <taxon>Thermoproteota</taxon>
        <taxon>Thermoprotei</taxon>
        <taxon>Thermoproteales</taxon>
        <taxon>Thermoproteaceae</taxon>
        <taxon>Pyrobaculum</taxon>
    </lineage>
</organism>
<feature type="transmembrane region" description="Helical" evidence="1">
    <location>
        <begin position="160"/>
        <end position="188"/>
    </location>
</feature>
<evidence type="ECO:0008006" key="4">
    <source>
        <dbReference type="Google" id="ProtNLM"/>
    </source>
</evidence>
<reference evidence="2 3" key="1">
    <citation type="journal article" date="2020" name="Nat. Commun.">
        <title>The structures of two archaeal type IV pili illuminate evolutionary relationships.</title>
        <authorList>
            <person name="Wang F."/>
            <person name="Baquero D.P."/>
            <person name="Su Z."/>
            <person name="Beltran L.C."/>
            <person name="Prangishvili D."/>
            <person name="Krupovic M."/>
            <person name="Egelman E.H."/>
        </authorList>
    </citation>
    <scope>NUCLEOTIDE SEQUENCE [LARGE SCALE GENOMIC DNA]</scope>
    <source>
        <strain evidence="2 3">2GA</strain>
    </source>
</reference>
<dbReference type="RefSeq" id="WP_011900186.1">
    <property type="nucleotide sequence ID" value="NZ_JAAVJF010000001.1"/>
</dbReference>
<gene>
    <name evidence="2" type="ORF">HC235_02150</name>
</gene>
<dbReference type="AlphaFoldDB" id="A0A7L4P7T7"/>